<dbReference type="InterPro" id="IPR056125">
    <property type="entry name" value="DUF7708"/>
</dbReference>
<dbReference type="Proteomes" id="UP000664203">
    <property type="component" value="Unassembled WGS sequence"/>
</dbReference>
<sequence>MLKSDNPKNWAQQTEDHPTGRLWSLSKPPSQLPEVRKLTGPKVSIQDVQQYAVVAEGLEVVAKVVAQYNIIERLYLRRTGEGTTELKSSIVDLYTLILEFRIRAQNFYSKNTVERAFQNVFDFRNRFRKHLDDIAKQQIQVKKYAELVDTQQRKNLEEGLETLTLEEKDNFDRLRMALKDIQRPISRMERQLQYIHDNLESTQREKIFYWLSPIPYTQHHVQSKRDILDGTGQWFLDDDRMIQWRSSSPSSILWLRGIAGSGKSKLITTFIEQQVAEFQDLKNPMPCYFYCARNVTEPELANPAAILRSLIRQLSCLQTDGGILDPVRKVYEARQRDGFAAGPLTITESTALIIELIQSRQLTTIVVDTLDECDQLLKDELFDALTEILQSSNGLVKILISSRNERDIISELNGCLNLEIEAKKDQADILHFMNYEVDNLIQKKRLASGCPS</sequence>
<dbReference type="SUPFAM" id="SSF52540">
    <property type="entry name" value="P-loop containing nucleoside triphosphate hydrolases"/>
    <property type="match status" value="1"/>
</dbReference>
<dbReference type="Pfam" id="PF24809">
    <property type="entry name" value="DUF7708"/>
    <property type="match status" value="1"/>
</dbReference>
<comment type="caution">
    <text evidence="5">The sequence shown here is derived from an EMBL/GenBank/DDBJ whole genome shotgun (WGS) entry which is preliminary data.</text>
</comment>
<dbReference type="Pfam" id="PF24883">
    <property type="entry name" value="NPHP3_N"/>
    <property type="match status" value="1"/>
</dbReference>
<proteinExistence type="predicted"/>
<evidence type="ECO:0000256" key="1">
    <source>
        <dbReference type="ARBA" id="ARBA00022737"/>
    </source>
</evidence>
<dbReference type="PANTHER" id="PTHR10039:SF16">
    <property type="entry name" value="GPI INOSITOL-DEACYLASE"/>
    <property type="match status" value="1"/>
</dbReference>
<feature type="region of interest" description="Disordered" evidence="2">
    <location>
        <begin position="1"/>
        <end position="26"/>
    </location>
</feature>
<keyword evidence="1" id="KW-0677">Repeat</keyword>
<dbReference type="OrthoDB" id="7464126at2759"/>
<name>A0A8H3HYF9_9LECA</name>
<keyword evidence="6" id="KW-1185">Reference proteome</keyword>
<evidence type="ECO:0000256" key="2">
    <source>
        <dbReference type="SAM" id="MobiDB-lite"/>
    </source>
</evidence>
<organism evidence="5 6">
    <name type="scientific">Alectoria fallacina</name>
    <dbReference type="NCBI Taxonomy" id="1903189"/>
    <lineage>
        <taxon>Eukaryota</taxon>
        <taxon>Fungi</taxon>
        <taxon>Dikarya</taxon>
        <taxon>Ascomycota</taxon>
        <taxon>Pezizomycotina</taxon>
        <taxon>Lecanoromycetes</taxon>
        <taxon>OSLEUM clade</taxon>
        <taxon>Lecanoromycetidae</taxon>
        <taxon>Lecanorales</taxon>
        <taxon>Lecanorineae</taxon>
        <taxon>Parmeliaceae</taxon>
        <taxon>Alectoria</taxon>
    </lineage>
</organism>
<evidence type="ECO:0000259" key="3">
    <source>
        <dbReference type="Pfam" id="PF24809"/>
    </source>
</evidence>
<evidence type="ECO:0000259" key="4">
    <source>
        <dbReference type="Pfam" id="PF24883"/>
    </source>
</evidence>
<evidence type="ECO:0008006" key="7">
    <source>
        <dbReference type="Google" id="ProtNLM"/>
    </source>
</evidence>
<dbReference type="InterPro" id="IPR056884">
    <property type="entry name" value="NPHP3-like_N"/>
</dbReference>
<feature type="domain" description="DUF7708" evidence="3">
    <location>
        <begin position="51"/>
        <end position="149"/>
    </location>
</feature>
<feature type="domain" description="Nephrocystin 3-like N-terminal" evidence="4">
    <location>
        <begin position="230"/>
        <end position="403"/>
    </location>
</feature>
<accession>A0A8H3HYF9</accession>
<dbReference type="AlphaFoldDB" id="A0A8H3HYF9"/>
<evidence type="ECO:0000313" key="6">
    <source>
        <dbReference type="Proteomes" id="UP000664203"/>
    </source>
</evidence>
<dbReference type="InterPro" id="IPR027417">
    <property type="entry name" value="P-loop_NTPase"/>
</dbReference>
<gene>
    <name evidence="5" type="ORF">ALECFALPRED_003561</name>
</gene>
<dbReference type="PANTHER" id="PTHR10039">
    <property type="entry name" value="AMELOGENIN"/>
    <property type="match status" value="1"/>
</dbReference>
<evidence type="ECO:0000313" key="5">
    <source>
        <dbReference type="EMBL" id="CAF9907642.1"/>
    </source>
</evidence>
<reference evidence="5" key="1">
    <citation type="submission" date="2021-03" db="EMBL/GenBank/DDBJ databases">
        <authorList>
            <person name="Tagirdzhanova G."/>
        </authorList>
    </citation>
    <scope>NUCLEOTIDE SEQUENCE</scope>
</reference>
<dbReference type="Gene3D" id="3.40.50.300">
    <property type="entry name" value="P-loop containing nucleotide triphosphate hydrolases"/>
    <property type="match status" value="1"/>
</dbReference>
<dbReference type="EMBL" id="CAJPDR010000022">
    <property type="protein sequence ID" value="CAF9907642.1"/>
    <property type="molecule type" value="Genomic_DNA"/>
</dbReference>
<protein>
    <recommendedName>
        <fullName evidence="7">NACHT domain-containing protein</fullName>
    </recommendedName>
</protein>